<comment type="catalytic activity">
    <reaction evidence="4">
        <text>an aldehyde + NAD(+) + H2O = a carboxylate + NADH + 2 H(+)</text>
        <dbReference type="Rhea" id="RHEA:16185"/>
        <dbReference type="ChEBI" id="CHEBI:15377"/>
        <dbReference type="ChEBI" id="CHEBI:15378"/>
        <dbReference type="ChEBI" id="CHEBI:17478"/>
        <dbReference type="ChEBI" id="CHEBI:29067"/>
        <dbReference type="ChEBI" id="CHEBI:57540"/>
        <dbReference type="ChEBI" id="CHEBI:57945"/>
        <dbReference type="EC" id="1.2.1.3"/>
    </reaction>
</comment>
<dbReference type="AlphaFoldDB" id="A0A1U6HNN2"/>
<proteinExistence type="inferred from homology"/>
<dbReference type="FunFam" id="3.40.605.10:FF:000007">
    <property type="entry name" value="NAD/NADP-dependent betaine aldehyde dehydrogenase"/>
    <property type="match status" value="1"/>
</dbReference>
<dbReference type="CDD" id="cd07138">
    <property type="entry name" value="ALDH_CddD_SSP0762"/>
    <property type="match status" value="1"/>
</dbReference>
<evidence type="ECO:0000313" key="6">
    <source>
        <dbReference type="EMBL" id="SLJ97406.1"/>
    </source>
</evidence>
<dbReference type="STRING" id="428990.SAMN06295987_102835"/>
<evidence type="ECO:0000256" key="2">
    <source>
        <dbReference type="ARBA" id="ARBA00023002"/>
    </source>
</evidence>
<dbReference type="PANTHER" id="PTHR42804">
    <property type="entry name" value="ALDEHYDE DEHYDROGENASE"/>
    <property type="match status" value="1"/>
</dbReference>
<keyword evidence="2" id="KW-0560">Oxidoreductase</keyword>
<dbReference type="PANTHER" id="PTHR42804:SF1">
    <property type="entry name" value="ALDEHYDE DEHYDROGENASE-RELATED"/>
    <property type="match status" value="1"/>
</dbReference>
<dbReference type="PROSITE" id="PS00070">
    <property type="entry name" value="ALDEHYDE_DEHYDR_CYS"/>
    <property type="match status" value="1"/>
</dbReference>
<comment type="similarity">
    <text evidence="1">Belongs to the aldehyde dehydrogenase family.</text>
</comment>
<dbReference type="SUPFAM" id="SSF53720">
    <property type="entry name" value="ALDH-like"/>
    <property type="match status" value="1"/>
</dbReference>
<reference evidence="7" key="1">
    <citation type="submission" date="2017-02" db="EMBL/GenBank/DDBJ databases">
        <authorList>
            <person name="Varghese N."/>
            <person name="Submissions S."/>
        </authorList>
    </citation>
    <scope>NUCLEOTIDE SEQUENCE [LARGE SCALE GENOMIC DNA]</scope>
    <source>
        <strain evidence="7">SM117</strain>
    </source>
</reference>
<dbReference type="Pfam" id="PF00171">
    <property type="entry name" value="Aldedh"/>
    <property type="match status" value="1"/>
</dbReference>
<evidence type="ECO:0000313" key="7">
    <source>
        <dbReference type="Proteomes" id="UP000190989"/>
    </source>
</evidence>
<dbReference type="InterPro" id="IPR015590">
    <property type="entry name" value="Aldehyde_DH_dom"/>
</dbReference>
<organism evidence="6 7">
    <name type="scientific">Novosphingobium mathurense</name>
    <dbReference type="NCBI Taxonomy" id="428990"/>
    <lineage>
        <taxon>Bacteria</taxon>
        <taxon>Pseudomonadati</taxon>
        <taxon>Pseudomonadota</taxon>
        <taxon>Alphaproteobacteria</taxon>
        <taxon>Sphingomonadales</taxon>
        <taxon>Sphingomonadaceae</taxon>
        <taxon>Novosphingobium</taxon>
    </lineage>
</organism>
<accession>A0A1U6HNN2</accession>
<dbReference type="Proteomes" id="UP000190989">
    <property type="component" value="Unassembled WGS sequence"/>
</dbReference>
<dbReference type="GO" id="GO:0004029">
    <property type="term" value="F:aldehyde dehydrogenase (NAD+) activity"/>
    <property type="evidence" value="ECO:0007669"/>
    <property type="project" value="UniProtKB-EC"/>
</dbReference>
<feature type="domain" description="Aldehyde dehydrogenase" evidence="5">
    <location>
        <begin position="13"/>
        <end position="469"/>
    </location>
</feature>
<dbReference type="InterPro" id="IPR016160">
    <property type="entry name" value="Ald_DH_CS_CYS"/>
</dbReference>
<dbReference type="Gene3D" id="3.40.309.10">
    <property type="entry name" value="Aldehyde Dehydrogenase, Chain A, domain 2"/>
    <property type="match status" value="1"/>
</dbReference>
<dbReference type="EC" id="1.2.1.3" evidence="3"/>
<evidence type="ECO:0000259" key="5">
    <source>
        <dbReference type="Pfam" id="PF00171"/>
    </source>
</evidence>
<dbReference type="EMBL" id="FVZE01000002">
    <property type="protein sequence ID" value="SLJ97406.1"/>
    <property type="molecule type" value="Genomic_DNA"/>
</dbReference>
<gene>
    <name evidence="6" type="ORF">SAMN06295987_102835</name>
</gene>
<evidence type="ECO:0000256" key="3">
    <source>
        <dbReference type="ARBA" id="ARBA00024226"/>
    </source>
</evidence>
<evidence type="ECO:0000256" key="4">
    <source>
        <dbReference type="ARBA" id="ARBA00049194"/>
    </source>
</evidence>
<dbReference type="Gene3D" id="3.40.605.10">
    <property type="entry name" value="Aldehyde Dehydrogenase, Chain A, domain 1"/>
    <property type="match status" value="1"/>
</dbReference>
<sequence>MKSYLQNYIDGSWVDSEGGVGHPVVSPATEDTCSQIVLGTAADVDRAVAAARRAFESFGQTTREERMALLERVIEAYKARIPDIAEAIAVEMGCPISTASTAQAGSGVAHLGQALAALKDFAFSESLGENTVVREPIGVVALITPWNWPMNQIVAKVGPCLAAGCTMILKPSEEAPTSAAIFAEVMEAAGVPAGVFNLVQGDGPGVGTALAKHPGIDMISFTGSTRAGIMVAKNAADTVKRVSQELGGKSPNIIIEGTPLDAALPGGVGGVLINSGQSCVAPTRMLVHKSQHDEAARMVGEMFAAKPVGDPMTEGPHIGPVVNKAQWDKIQGLIQKGIDEGATLVTGGLGRPDGLERGFYVKPTVFSNVTPDMTIAQEEIFGPVLAIMPYEDEDDAVRIANDTPYGLGAYIAGDPAKASKIVGKLRAGAVFVNAGGLVFDMPFGGYKQSGNGREFGKFGIEEFLEIKSVIGAYQPENA</sequence>
<protein>
    <recommendedName>
        <fullName evidence="3">aldehyde dehydrogenase (NAD(+))</fullName>
        <ecNumber evidence="3">1.2.1.3</ecNumber>
    </recommendedName>
</protein>
<dbReference type="RefSeq" id="WP_079730392.1">
    <property type="nucleotide sequence ID" value="NZ_FVZE01000002.1"/>
</dbReference>
<evidence type="ECO:0000256" key="1">
    <source>
        <dbReference type="ARBA" id="ARBA00009986"/>
    </source>
</evidence>
<keyword evidence="7" id="KW-1185">Reference proteome</keyword>
<name>A0A1U6HNN2_9SPHN</name>
<dbReference type="InterPro" id="IPR016162">
    <property type="entry name" value="Ald_DH_N"/>
</dbReference>
<dbReference type="InterPro" id="IPR016161">
    <property type="entry name" value="Ald_DH/histidinol_DH"/>
</dbReference>
<dbReference type="InterPro" id="IPR016163">
    <property type="entry name" value="Ald_DH_C"/>
</dbReference>